<organism evidence="1">
    <name type="scientific">Nakamurella sp. A5-74</name>
    <dbReference type="NCBI Taxonomy" id="3158264"/>
    <lineage>
        <taxon>Bacteria</taxon>
        <taxon>Bacillati</taxon>
        <taxon>Actinomycetota</taxon>
        <taxon>Actinomycetes</taxon>
        <taxon>Nakamurellales</taxon>
        <taxon>Nakamurellaceae</taxon>
        <taxon>Nakamurella</taxon>
    </lineage>
</organism>
<dbReference type="AlphaFoldDB" id="A0AAU8DP76"/>
<dbReference type="EMBL" id="CP159218">
    <property type="protein sequence ID" value="XCG63138.1"/>
    <property type="molecule type" value="Genomic_DNA"/>
</dbReference>
<accession>A0AAU8DP76</accession>
<gene>
    <name evidence="1" type="ORF">ABLG96_18315</name>
</gene>
<protein>
    <recommendedName>
        <fullName evidence="2">Type IV toxin-antitoxin system AbiEi family antitoxin domain-containing protein</fullName>
    </recommendedName>
</protein>
<sequence length="317" mass="34734">MDSSPAIRPFDQLIASGWTADGLKRAARSGQLQRLRRGVFRVGPVPADRQVGYRELVIATALEAGDPLVSHVSAAAIYDLPLVDADLDWVHTTCARTAGGQRKGGVHRHVGHRLDGMRRIDGVRVTSPARTLVDLARTSSWRTGVSAMDEAVRTGLVERSELAEELSSCGRQHGLPRARVALRLADGRSESPGESVSKVIFHAAGIALPVSQVEIFSRTGRFLGRSDFWFEGTATIGEFDGLVKYGQIPDGPDARTALIDEKLREDAIRDEGGILARWIWRDLYRADELASRIRRAIEIGRRSVESGHSTLTFRPVT</sequence>
<evidence type="ECO:0000313" key="1">
    <source>
        <dbReference type="EMBL" id="XCG63138.1"/>
    </source>
</evidence>
<reference evidence="1" key="1">
    <citation type="submission" date="2024-05" db="EMBL/GenBank/DDBJ databases">
        <authorList>
            <person name="Cai S.Y."/>
            <person name="Jin L.M."/>
            <person name="Li H.R."/>
        </authorList>
    </citation>
    <scope>NUCLEOTIDE SEQUENCE</scope>
    <source>
        <strain evidence="1">A5-74</strain>
    </source>
</reference>
<name>A0AAU8DP76_9ACTN</name>
<evidence type="ECO:0008006" key="2">
    <source>
        <dbReference type="Google" id="ProtNLM"/>
    </source>
</evidence>
<proteinExistence type="predicted"/>
<dbReference type="RefSeq" id="WP_353648753.1">
    <property type="nucleotide sequence ID" value="NZ_CP159218.1"/>
</dbReference>